<feature type="transmembrane region" description="Helical" evidence="1">
    <location>
        <begin position="6"/>
        <end position="26"/>
    </location>
</feature>
<dbReference type="InterPro" id="IPR046093">
    <property type="entry name" value="DUF6111"/>
</dbReference>
<evidence type="ECO:0000256" key="1">
    <source>
        <dbReference type="SAM" id="Phobius"/>
    </source>
</evidence>
<keyword evidence="3" id="KW-1185">Reference proteome</keyword>
<organism evidence="2 3">
    <name type="scientific">Sneathiella litorea</name>
    <dbReference type="NCBI Taxonomy" id="2606216"/>
    <lineage>
        <taxon>Bacteria</taxon>
        <taxon>Pseudomonadati</taxon>
        <taxon>Pseudomonadota</taxon>
        <taxon>Alphaproteobacteria</taxon>
        <taxon>Sneathiellales</taxon>
        <taxon>Sneathiellaceae</taxon>
        <taxon>Sneathiella</taxon>
    </lineage>
</organism>
<evidence type="ECO:0000313" key="3">
    <source>
        <dbReference type="Proteomes" id="UP000476030"/>
    </source>
</evidence>
<gene>
    <name evidence="2" type="ORF">GQE98_05635</name>
</gene>
<dbReference type="Proteomes" id="UP000476030">
    <property type="component" value="Unassembled WGS sequence"/>
</dbReference>
<keyword evidence="1" id="KW-0812">Transmembrane</keyword>
<dbReference type="AlphaFoldDB" id="A0A6L8W4S2"/>
<dbReference type="Pfam" id="PF19606">
    <property type="entry name" value="DUF6111"/>
    <property type="match status" value="1"/>
</dbReference>
<reference evidence="2 3" key="1">
    <citation type="submission" date="2019-12" db="EMBL/GenBank/DDBJ databases">
        <title>Snethiella sp. nov. sp. isolated from sea sand.</title>
        <authorList>
            <person name="Kim J."/>
            <person name="Jeong S.E."/>
            <person name="Jung H.S."/>
            <person name="Jeon C.O."/>
        </authorList>
    </citation>
    <scope>NUCLEOTIDE SEQUENCE [LARGE SCALE GENOMIC DNA]</scope>
    <source>
        <strain evidence="2 3">DP05</strain>
    </source>
</reference>
<proteinExistence type="predicted"/>
<name>A0A6L8W4S2_9PROT</name>
<evidence type="ECO:0000313" key="2">
    <source>
        <dbReference type="EMBL" id="MZR30116.1"/>
    </source>
</evidence>
<keyword evidence="1" id="KW-1133">Transmembrane helix</keyword>
<feature type="transmembrane region" description="Helical" evidence="1">
    <location>
        <begin position="38"/>
        <end position="61"/>
    </location>
</feature>
<keyword evidence="1" id="KW-0472">Membrane</keyword>
<accession>A0A6L8W4S2</accession>
<dbReference type="EMBL" id="WTUW01000001">
    <property type="protein sequence ID" value="MZR30116.1"/>
    <property type="molecule type" value="Genomic_DNA"/>
</dbReference>
<sequence>MIRAILFHIIPLLLPFIVYGVYLYFNSRSGGDKKWGKTSLAVATISGLLLMAVSLIVLGLVSGEPREGTVYVPPRFEDGRIIDSQIVPAEKKE</sequence>
<comment type="caution">
    <text evidence="2">The sequence shown here is derived from an EMBL/GenBank/DDBJ whole genome shotgun (WGS) entry which is preliminary data.</text>
</comment>
<dbReference type="RefSeq" id="WP_161314642.1">
    <property type="nucleotide sequence ID" value="NZ_WTUW01000001.1"/>
</dbReference>
<protein>
    <submittedName>
        <fullName evidence="2">Uncharacterized protein</fullName>
    </submittedName>
</protein>